<feature type="domain" description="Dynamin N-terminal" evidence="3">
    <location>
        <begin position="67"/>
        <end position="217"/>
    </location>
</feature>
<dbReference type="RefSeq" id="XP_022311718.1">
    <property type="nucleotide sequence ID" value="XM_022456010.1"/>
</dbReference>
<dbReference type="Proteomes" id="UP000694844">
    <property type="component" value="Chromosome 10"/>
</dbReference>
<dbReference type="OrthoDB" id="8927528at2759"/>
<dbReference type="PANTHER" id="PTHR26392">
    <property type="entry name" value="MITOGEN-ACTIVATED PROTEIN KINASE KINASE KINASE 7-RELATED"/>
    <property type="match status" value="1"/>
</dbReference>
<keyword evidence="2" id="KW-0812">Transmembrane</keyword>
<keyword evidence="2" id="KW-1133">Transmembrane helix</keyword>
<dbReference type="PANTHER" id="PTHR26392:SF92">
    <property type="entry name" value="PROTEIN KINASE DOMAIN-CONTAINING PROTEIN"/>
    <property type="match status" value="1"/>
</dbReference>
<organism evidence="4 5">
    <name type="scientific">Crassostrea virginica</name>
    <name type="common">Eastern oyster</name>
    <dbReference type="NCBI Taxonomy" id="6565"/>
    <lineage>
        <taxon>Eukaryota</taxon>
        <taxon>Metazoa</taxon>
        <taxon>Spiralia</taxon>
        <taxon>Lophotrochozoa</taxon>
        <taxon>Mollusca</taxon>
        <taxon>Bivalvia</taxon>
        <taxon>Autobranchia</taxon>
        <taxon>Pteriomorphia</taxon>
        <taxon>Ostreida</taxon>
        <taxon>Ostreoidea</taxon>
        <taxon>Ostreidae</taxon>
        <taxon>Crassostrea</taxon>
    </lineage>
</organism>
<dbReference type="Gene3D" id="3.40.50.300">
    <property type="entry name" value="P-loop containing nucleotide triphosphate hydrolases"/>
    <property type="match status" value="1"/>
</dbReference>
<dbReference type="AlphaFoldDB" id="A0A8B8C7L2"/>
<evidence type="ECO:0000313" key="4">
    <source>
        <dbReference type="Proteomes" id="UP000694844"/>
    </source>
</evidence>
<dbReference type="InterPro" id="IPR027417">
    <property type="entry name" value="P-loop_NTPase"/>
</dbReference>
<name>A0A8B8C7L2_CRAVI</name>
<keyword evidence="4" id="KW-1185">Reference proteome</keyword>
<dbReference type="GeneID" id="111116952"/>
<accession>A0A8B8C7L2</accession>
<feature type="coiled-coil region" evidence="1">
    <location>
        <begin position="364"/>
        <end position="391"/>
    </location>
</feature>
<evidence type="ECO:0000313" key="5">
    <source>
        <dbReference type="RefSeq" id="XP_022311718.1"/>
    </source>
</evidence>
<evidence type="ECO:0000259" key="3">
    <source>
        <dbReference type="Pfam" id="PF00350"/>
    </source>
</evidence>
<dbReference type="KEGG" id="cvn:111116952"/>
<keyword evidence="2" id="KW-0472">Membrane</keyword>
<evidence type="ECO:0000256" key="2">
    <source>
        <dbReference type="SAM" id="Phobius"/>
    </source>
</evidence>
<dbReference type="Pfam" id="PF00350">
    <property type="entry name" value="Dynamin_N"/>
    <property type="match status" value="1"/>
</dbReference>
<evidence type="ECO:0000256" key="1">
    <source>
        <dbReference type="SAM" id="Coils"/>
    </source>
</evidence>
<gene>
    <name evidence="5" type="primary">LOC111116952</name>
</gene>
<reference evidence="5" key="1">
    <citation type="submission" date="2025-08" db="UniProtKB">
        <authorList>
            <consortium name="RefSeq"/>
        </authorList>
    </citation>
    <scope>IDENTIFICATION</scope>
    <source>
        <tissue evidence="5">Whole sample</tissue>
    </source>
</reference>
<protein>
    <submittedName>
        <fullName evidence="5">Uncharacterized protein LOC111116952</fullName>
    </submittedName>
</protein>
<proteinExistence type="predicted"/>
<dbReference type="InterPro" id="IPR045063">
    <property type="entry name" value="Dynamin_N"/>
</dbReference>
<feature type="transmembrane region" description="Helical" evidence="2">
    <location>
        <begin position="501"/>
        <end position="524"/>
    </location>
</feature>
<sequence length="650" mass="74409">MEDSHSNREQKASRKEEVIALYQDLEQFLNSGEFEEEIRKVLAISNPNYLQILEKRMTDIERNDHGIVLAGETSSGKTTLVNKILEKKILITRNAQSTSTVCKIRDSGKIKIIAKHASGQTIEKDLTDKCDINNTEGEKLLRDTLKTFTDIGSSQESKEYQSVDIGLPIPMLKGCTILVDTPGIGGSEELTNKMMEYIPNALSFVFVISVTSACSMSKDRLPHILKEIISLQTEGEMPCFDPKDVIFITNKWDAIIQDDSDSEDEETRTWERILFDIKSSWPLVTEKNIFKISLKEVSPGKMNSSLEQFKEFQKVLMSNIEKTENARVIEHLRFLEELLINVTKNIQARIQLDKKTEEEQKTLTTKHQKEIESLKERCNKVKEDMQKKVTAVIEKSARRLDRQMSTELLKTKILNPDGFKPIMDAIDNPDDCAKEVQRRFNLYIEFVLKSDEAEEEFDAIKKDIESFFQEISSKVQILESEWIVKTDLNEQTKEETTSESMFAFGLLSLSFPVLAVLGLAGGIVERAFVPIKAARDWFFSTQEKKTKNIDKEYERCKSSVHKTVHDQLESNIGSVFRKLIDRVTTDELPRKIGALEEMIQQLSMSRQEIISKRNLLLNLASKIGVMQNQIRKTQKDLNLISLPSEEEKTT</sequence>
<keyword evidence="1" id="KW-0175">Coiled coil</keyword>
<dbReference type="SUPFAM" id="SSF52540">
    <property type="entry name" value="P-loop containing nucleoside triphosphate hydrolases"/>
    <property type="match status" value="1"/>
</dbReference>